<dbReference type="GO" id="GO:0003824">
    <property type="term" value="F:catalytic activity"/>
    <property type="evidence" value="ECO:0007669"/>
    <property type="project" value="InterPro"/>
</dbReference>
<dbReference type="Proteomes" id="UP000537989">
    <property type="component" value="Unassembled WGS sequence"/>
</dbReference>
<dbReference type="GO" id="GO:0009116">
    <property type="term" value="P:nucleoside metabolic process"/>
    <property type="evidence" value="ECO:0007669"/>
    <property type="project" value="InterPro"/>
</dbReference>
<dbReference type="Gene3D" id="3.40.50.1580">
    <property type="entry name" value="Nucleoside phosphorylase domain"/>
    <property type="match status" value="1"/>
</dbReference>
<dbReference type="EMBL" id="JAAMOD010000110">
    <property type="protein sequence ID" value="KAF5240592.1"/>
    <property type="molecule type" value="Genomic_DNA"/>
</dbReference>
<dbReference type="InterPro" id="IPR035994">
    <property type="entry name" value="Nucleoside_phosphorylase_sf"/>
</dbReference>
<dbReference type="InterPro" id="IPR052895">
    <property type="entry name" value="HetReg/Transcr_Mod"/>
</dbReference>
<protein>
    <recommendedName>
        <fullName evidence="1">Heterokaryon incompatibility domain-containing protein</fullName>
    </recommendedName>
</protein>
<feature type="domain" description="Heterokaryon incompatibility" evidence="1">
    <location>
        <begin position="328"/>
        <end position="485"/>
    </location>
</feature>
<comment type="caution">
    <text evidence="2">The sequence shown here is derived from an EMBL/GenBank/DDBJ whole genome shotgun (WGS) entry which is preliminary data.</text>
</comment>
<dbReference type="AlphaFoldDB" id="A0AAN6C3C8"/>
<gene>
    <name evidence="2" type="ORF">FAUST_4270</name>
</gene>
<evidence type="ECO:0000313" key="3">
    <source>
        <dbReference type="Proteomes" id="UP000537989"/>
    </source>
</evidence>
<dbReference type="PANTHER" id="PTHR24148:SF78">
    <property type="entry name" value="HETEROKARYON INCOMPATIBILITY DOMAIN-CONTAINING PROTEIN"/>
    <property type="match status" value="1"/>
</dbReference>
<evidence type="ECO:0000259" key="1">
    <source>
        <dbReference type="Pfam" id="PF06985"/>
    </source>
</evidence>
<reference evidence="2 3" key="1">
    <citation type="submission" date="2020-02" db="EMBL/GenBank/DDBJ databases">
        <title>Identification and distribution of gene clusters putatively required for synthesis of sphingolipid metabolism inhibitors in phylogenetically diverse species of the filamentous fungus Fusarium.</title>
        <authorList>
            <person name="Kim H.-S."/>
            <person name="Busman M."/>
            <person name="Brown D.W."/>
            <person name="Divon H."/>
            <person name="Uhlig S."/>
            <person name="Proctor R.H."/>
        </authorList>
    </citation>
    <scope>NUCLEOTIDE SEQUENCE [LARGE SCALE GENOMIC DNA]</scope>
    <source>
        <strain evidence="2 3">NRRL 2903</strain>
    </source>
</reference>
<accession>A0AAN6C3C8</accession>
<proteinExistence type="predicted"/>
<dbReference type="PANTHER" id="PTHR24148">
    <property type="entry name" value="ANKYRIN REPEAT DOMAIN-CONTAINING PROTEIN 39 HOMOLOG-RELATED"/>
    <property type="match status" value="1"/>
</dbReference>
<dbReference type="InterPro" id="IPR010730">
    <property type="entry name" value="HET"/>
</dbReference>
<evidence type="ECO:0000313" key="2">
    <source>
        <dbReference type="EMBL" id="KAF5240592.1"/>
    </source>
</evidence>
<keyword evidence="3" id="KW-1185">Reference proteome</keyword>
<name>A0AAN6C3C8_FUSAU</name>
<organism evidence="2 3">
    <name type="scientific">Fusarium austroamericanum</name>
    <dbReference type="NCBI Taxonomy" id="282268"/>
    <lineage>
        <taxon>Eukaryota</taxon>
        <taxon>Fungi</taxon>
        <taxon>Dikarya</taxon>
        <taxon>Ascomycota</taxon>
        <taxon>Pezizomycotina</taxon>
        <taxon>Sordariomycetes</taxon>
        <taxon>Hypocreomycetidae</taxon>
        <taxon>Hypocreales</taxon>
        <taxon>Nectriaceae</taxon>
        <taxon>Fusarium</taxon>
    </lineage>
</organism>
<dbReference type="Pfam" id="PF06985">
    <property type="entry name" value="HET"/>
    <property type="match status" value="1"/>
</dbReference>
<sequence length="1170" mass="131157">MEIPDGSQYQIALVAPLRQDYETAAILLQDKCCKHSLKTSRALCTLGKIGPHHLVLAGGRGDNSDTALFVHNTASDLLAEFPSIRIGFLIGVDAIAPAGGIAKSGDIVVGIPQGLEPGLVQFDAHQTSILGRLSVTHQMSRPPSAVQSVIESLRSKPGRQEFNKELFNKAMTVRSTATEQENLSWSKSVKILHGKIASSQDKLSKDDLIKTGRDSRVLCFERAAAKLKPQLPFLTICEVTRTTNTSENTSREQRSGIAAVIYAMLIASKVDLNQLEKQRQFTNLFSYEPFGLERPGFRLIQLMRGVQSPLQCNLFQAYLDDEESIIPYEALSYVWGSQSTPSDITVDGKTMSITASLYDALYQLRQPDEDRILWVDALCIDQSNIKERSHQVNQMGEIYRKADNVIIWLGYLCGDAALLKMVIDQFSKELPSEAFRRWPREDQRWKETWRQVESSFGLTDNTRLVNGLSTFMESPWFMRVWVLQEVANAKRAVIESNLGKIHAKVFALLPHVIGSHVSEQCQAVLDMMPGPSKDTSWWAQDRNICTLLCKFKGSEATDPRDRVYALMGMASDMDSNAIEADYTKEEKMIVQDLCLYIYGDRNPVRGFSITSIQELQSQLSAISTRLLTNMLEQKSTAQSLQQFLGRQGMVRDFGDITLQKLMDHGRHLVNIYLSKCEVPFQINLQAAERSLVECPDLFDYFFQGQQISPALQRSVASWMIAVDYNGLEPFLKSVRLEMDPGPELIMNVMTFGLTDRVKLLNLVFEAFRKPIDLDETVFMQAIDEREAVLKLLLQHCQHPIMISNKVLVKAIKTGIEKLRAILETPRQAICIEEDAFHAAVARDSTTLQFLFDQCDGGVFISDQLLHSAIQDGRGSLEKVLQLSSGIPVGINGSVFTAAASIGPETAQLLFDHCHDPVYATKKAIYTAASYSPGTLKTMLDVCPSKVELDKNLFDHAVSKDPATLRLLFHHCIRPINLTNKMLQLAIRAGIPVLEVIFENWASDIEITELVTKQAAIAGVQALTYLINNSKGKIQITDNILELPRAFDPSYQMLLGLRISERDVTEDEAIKSIESGSEAFLELFNRPGINFRLTERICKVAQKHDYAFGVLKNKRPSELFIFKRELFFQGSASLESDADRIMKQRGFLGWEHISVLSEMQESSIVSLSRDP</sequence>